<protein>
    <submittedName>
        <fullName evidence="3">Uncharacterized protein</fullName>
    </submittedName>
</protein>
<dbReference type="Pfam" id="PF02567">
    <property type="entry name" value="PhzC-PhzF"/>
    <property type="match status" value="1"/>
</dbReference>
<comment type="similarity">
    <text evidence="1">Belongs to the PhzF family.</text>
</comment>
<comment type="caution">
    <text evidence="3">The sequence shown here is derived from an EMBL/GenBank/DDBJ whole genome shotgun (WGS) entry which is preliminary data.</text>
</comment>
<dbReference type="InterPro" id="IPR003719">
    <property type="entry name" value="Phenazine_PhzF-like"/>
</dbReference>
<dbReference type="GO" id="GO:0005737">
    <property type="term" value="C:cytoplasm"/>
    <property type="evidence" value="ECO:0007669"/>
    <property type="project" value="TreeGrafter"/>
</dbReference>
<organism evidence="3 4">
    <name type="scientific">Liquorilactobacillus capillatus DSM 19910</name>
    <dbReference type="NCBI Taxonomy" id="1423731"/>
    <lineage>
        <taxon>Bacteria</taxon>
        <taxon>Bacillati</taxon>
        <taxon>Bacillota</taxon>
        <taxon>Bacilli</taxon>
        <taxon>Lactobacillales</taxon>
        <taxon>Lactobacillaceae</taxon>
        <taxon>Liquorilactobacillus</taxon>
    </lineage>
</organism>
<dbReference type="SUPFAM" id="SSF54506">
    <property type="entry name" value="Diaminopimelate epimerase-like"/>
    <property type="match status" value="1"/>
</dbReference>
<name>A0A0R1M029_9LACO</name>
<dbReference type="STRING" id="1423731.FC81_GL001308"/>
<dbReference type="Gene3D" id="3.10.310.10">
    <property type="entry name" value="Diaminopimelate Epimerase, Chain A, domain 1"/>
    <property type="match status" value="1"/>
</dbReference>
<proteinExistence type="inferred from homology"/>
<accession>A0A0R1M029</accession>
<gene>
    <name evidence="3" type="ORF">FC81_GL001308</name>
</gene>
<dbReference type="GO" id="GO:0016853">
    <property type="term" value="F:isomerase activity"/>
    <property type="evidence" value="ECO:0007669"/>
    <property type="project" value="UniProtKB-KW"/>
</dbReference>
<dbReference type="PANTHER" id="PTHR13774">
    <property type="entry name" value="PHENAZINE BIOSYNTHESIS PROTEIN"/>
    <property type="match status" value="1"/>
</dbReference>
<dbReference type="PATRIC" id="fig|1423731.3.peg.1347"/>
<sequence>MVLFEESLTTDQKKLIAKQLDHAETAFIAKSEIADYRFEYFTPRDEVALCGHTIIGSFAALLHCCISFKETF</sequence>
<dbReference type="PANTHER" id="PTHR13774:SF39">
    <property type="entry name" value="BIOSYNTHESIS PROTEIN, PUTATIVE-RELATED"/>
    <property type="match status" value="1"/>
</dbReference>
<dbReference type="Proteomes" id="UP000051621">
    <property type="component" value="Unassembled WGS sequence"/>
</dbReference>
<keyword evidence="2" id="KW-0413">Isomerase</keyword>
<dbReference type="AlphaFoldDB" id="A0A0R1M029"/>
<evidence type="ECO:0000313" key="4">
    <source>
        <dbReference type="Proteomes" id="UP000051621"/>
    </source>
</evidence>
<evidence type="ECO:0000313" key="3">
    <source>
        <dbReference type="EMBL" id="KRL01168.1"/>
    </source>
</evidence>
<evidence type="ECO:0000256" key="2">
    <source>
        <dbReference type="ARBA" id="ARBA00023235"/>
    </source>
</evidence>
<keyword evidence="4" id="KW-1185">Reference proteome</keyword>
<evidence type="ECO:0000256" key="1">
    <source>
        <dbReference type="ARBA" id="ARBA00008270"/>
    </source>
</evidence>
<reference evidence="3 4" key="1">
    <citation type="journal article" date="2015" name="Genome Announc.">
        <title>Expanding the biotechnology potential of lactobacilli through comparative genomics of 213 strains and associated genera.</title>
        <authorList>
            <person name="Sun Z."/>
            <person name="Harris H.M."/>
            <person name="McCann A."/>
            <person name="Guo C."/>
            <person name="Argimon S."/>
            <person name="Zhang W."/>
            <person name="Yang X."/>
            <person name="Jeffery I.B."/>
            <person name="Cooney J.C."/>
            <person name="Kagawa T.F."/>
            <person name="Liu W."/>
            <person name="Song Y."/>
            <person name="Salvetti E."/>
            <person name="Wrobel A."/>
            <person name="Rasinkangas P."/>
            <person name="Parkhill J."/>
            <person name="Rea M.C."/>
            <person name="O'Sullivan O."/>
            <person name="Ritari J."/>
            <person name="Douillard F.P."/>
            <person name="Paul Ross R."/>
            <person name="Yang R."/>
            <person name="Briner A.E."/>
            <person name="Felis G.E."/>
            <person name="de Vos W.M."/>
            <person name="Barrangou R."/>
            <person name="Klaenhammer T.R."/>
            <person name="Caufield P.W."/>
            <person name="Cui Y."/>
            <person name="Zhang H."/>
            <person name="O'Toole P.W."/>
        </authorList>
    </citation>
    <scope>NUCLEOTIDE SEQUENCE [LARGE SCALE GENOMIC DNA]</scope>
    <source>
        <strain evidence="3 4">DSM 19910</strain>
    </source>
</reference>
<dbReference type="EMBL" id="AZEF01000027">
    <property type="protein sequence ID" value="KRL01168.1"/>
    <property type="molecule type" value="Genomic_DNA"/>
</dbReference>